<name>A0A1Y1ZCD6_9PLEO</name>
<feature type="region of interest" description="Disordered" evidence="1">
    <location>
        <begin position="1"/>
        <end position="22"/>
    </location>
</feature>
<dbReference type="AlphaFoldDB" id="A0A1Y1ZCD6"/>
<gene>
    <name evidence="2" type="ORF">BCR34DRAFT_16311</name>
</gene>
<comment type="caution">
    <text evidence="2">The sequence shown here is derived from an EMBL/GenBank/DDBJ whole genome shotgun (WGS) entry which is preliminary data.</text>
</comment>
<proteinExistence type="predicted"/>
<accession>A0A1Y1ZCD6</accession>
<sequence length="168" mass="19646">MPRHPQPRLPDPAAKPPYNQLTINPKLNKRSHRIVLGRRRLKKGAVPNTWLKRWFFGCCCRLTRMEGRVKRLIRLGTRQVRIGGFCAYLKLEMRTKGRGRWLFGGESGCWWTWSEGVVLVVRFLDWETEFAVWWSEVEWPGLGLLPQTIYSGVKELAKCKDEGNDYNS</sequence>
<dbReference type="Proteomes" id="UP000193144">
    <property type="component" value="Unassembled WGS sequence"/>
</dbReference>
<evidence type="ECO:0000313" key="3">
    <source>
        <dbReference type="Proteomes" id="UP000193144"/>
    </source>
</evidence>
<keyword evidence="3" id="KW-1185">Reference proteome</keyword>
<evidence type="ECO:0000313" key="2">
    <source>
        <dbReference type="EMBL" id="ORY07943.1"/>
    </source>
</evidence>
<dbReference type="EMBL" id="MCFA01000105">
    <property type="protein sequence ID" value="ORY07943.1"/>
    <property type="molecule type" value="Genomic_DNA"/>
</dbReference>
<protein>
    <submittedName>
        <fullName evidence="2">Uncharacterized protein</fullName>
    </submittedName>
</protein>
<reference evidence="2 3" key="1">
    <citation type="submission" date="2016-07" db="EMBL/GenBank/DDBJ databases">
        <title>Pervasive Adenine N6-methylation of Active Genes in Fungi.</title>
        <authorList>
            <consortium name="DOE Joint Genome Institute"/>
            <person name="Mondo S.J."/>
            <person name="Dannebaum R.O."/>
            <person name="Kuo R.C."/>
            <person name="Labutti K."/>
            <person name="Haridas S."/>
            <person name="Kuo A."/>
            <person name="Salamov A."/>
            <person name="Ahrendt S.R."/>
            <person name="Lipzen A."/>
            <person name="Sullivan W."/>
            <person name="Andreopoulos W.B."/>
            <person name="Clum A."/>
            <person name="Lindquist E."/>
            <person name="Daum C."/>
            <person name="Ramamoorthy G.K."/>
            <person name="Gryganskyi A."/>
            <person name="Culley D."/>
            <person name="Magnuson J.K."/>
            <person name="James T.Y."/>
            <person name="O'Malley M.A."/>
            <person name="Stajich J.E."/>
            <person name="Spatafora J.W."/>
            <person name="Visel A."/>
            <person name="Grigoriev I.V."/>
        </authorList>
    </citation>
    <scope>NUCLEOTIDE SEQUENCE [LARGE SCALE GENOMIC DNA]</scope>
    <source>
        <strain evidence="2 3">CBS 115471</strain>
    </source>
</reference>
<organism evidence="2 3">
    <name type="scientific">Clohesyomyces aquaticus</name>
    <dbReference type="NCBI Taxonomy" id="1231657"/>
    <lineage>
        <taxon>Eukaryota</taxon>
        <taxon>Fungi</taxon>
        <taxon>Dikarya</taxon>
        <taxon>Ascomycota</taxon>
        <taxon>Pezizomycotina</taxon>
        <taxon>Dothideomycetes</taxon>
        <taxon>Pleosporomycetidae</taxon>
        <taxon>Pleosporales</taxon>
        <taxon>Lindgomycetaceae</taxon>
        <taxon>Clohesyomyces</taxon>
    </lineage>
</organism>
<evidence type="ECO:0000256" key="1">
    <source>
        <dbReference type="SAM" id="MobiDB-lite"/>
    </source>
</evidence>